<keyword evidence="5 8" id="KW-1133">Transmembrane helix</keyword>
<name>A0AAD9ZD31_9LECA</name>
<dbReference type="PANTHER" id="PTHR45649">
    <property type="entry name" value="AMINO-ACID PERMEASE BAT1"/>
    <property type="match status" value="1"/>
</dbReference>
<evidence type="ECO:0000313" key="9">
    <source>
        <dbReference type="EMBL" id="KAK3176121.1"/>
    </source>
</evidence>
<dbReference type="Proteomes" id="UP001276659">
    <property type="component" value="Unassembled WGS sequence"/>
</dbReference>
<accession>A0AAD9ZD31</accession>
<feature type="transmembrane region" description="Helical" evidence="8">
    <location>
        <begin position="393"/>
        <end position="412"/>
    </location>
</feature>
<dbReference type="AlphaFoldDB" id="A0AAD9ZD31"/>
<evidence type="ECO:0000256" key="8">
    <source>
        <dbReference type="SAM" id="Phobius"/>
    </source>
</evidence>
<evidence type="ECO:0000256" key="6">
    <source>
        <dbReference type="ARBA" id="ARBA00023136"/>
    </source>
</evidence>
<keyword evidence="6 8" id="KW-0472">Membrane</keyword>
<feature type="transmembrane region" description="Helical" evidence="8">
    <location>
        <begin position="263"/>
        <end position="287"/>
    </location>
</feature>
<evidence type="ECO:0000313" key="10">
    <source>
        <dbReference type="Proteomes" id="UP001276659"/>
    </source>
</evidence>
<evidence type="ECO:0000256" key="1">
    <source>
        <dbReference type="ARBA" id="ARBA00004141"/>
    </source>
</evidence>
<dbReference type="EMBL" id="JASNWA010000004">
    <property type="protein sequence ID" value="KAK3176121.1"/>
    <property type="molecule type" value="Genomic_DNA"/>
</dbReference>
<comment type="subcellular location">
    <subcellularLocation>
        <location evidence="1">Membrane</location>
        <topology evidence="1">Multi-pass membrane protein</topology>
    </subcellularLocation>
</comment>
<feature type="transmembrane region" description="Helical" evidence="8">
    <location>
        <begin position="463"/>
        <end position="484"/>
    </location>
</feature>
<gene>
    <name evidence="9" type="ORF">OEA41_007443</name>
</gene>
<keyword evidence="10" id="KW-1185">Reference proteome</keyword>
<dbReference type="PANTHER" id="PTHR45649:SF14">
    <property type="entry name" value="GABA PERMEASE"/>
    <property type="match status" value="1"/>
</dbReference>
<feature type="region of interest" description="Disordered" evidence="7">
    <location>
        <begin position="508"/>
        <end position="546"/>
    </location>
</feature>
<feature type="transmembrane region" description="Helical" evidence="8">
    <location>
        <begin position="64"/>
        <end position="89"/>
    </location>
</feature>
<feature type="transmembrane region" description="Helical" evidence="8">
    <location>
        <begin position="432"/>
        <end position="457"/>
    </location>
</feature>
<evidence type="ECO:0008006" key="11">
    <source>
        <dbReference type="Google" id="ProtNLM"/>
    </source>
</evidence>
<proteinExistence type="predicted"/>
<dbReference type="InterPro" id="IPR002293">
    <property type="entry name" value="AA/rel_permease1"/>
</dbReference>
<comment type="caution">
    <text evidence="9">The sequence shown here is derived from an EMBL/GenBank/DDBJ whole genome shotgun (WGS) entry which is preliminary data.</text>
</comment>
<feature type="transmembrane region" description="Helical" evidence="8">
    <location>
        <begin position="32"/>
        <end position="52"/>
    </location>
</feature>
<evidence type="ECO:0000256" key="5">
    <source>
        <dbReference type="ARBA" id="ARBA00022989"/>
    </source>
</evidence>
<feature type="transmembrane region" description="Helical" evidence="8">
    <location>
        <begin position="154"/>
        <end position="174"/>
    </location>
</feature>
<feature type="transmembrane region" description="Helical" evidence="8">
    <location>
        <begin position="110"/>
        <end position="134"/>
    </location>
</feature>
<dbReference type="InterPro" id="IPR004840">
    <property type="entry name" value="Amino_acid_permease_CS"/>
</dbReference>
<dbReference type="Gene3D" id="1.20.1740.10">
    <property type="entry name" value="Amino acid/polyamine transporter I"/>
    <property type="match status" value="1"/>
</dbReference>
<dbReference type="GO" id="GO:0006865">
    <property type="term" value="P:amino acid transport"/>
    <property type="evidence" value="ECO:0007669"/>
    <property type="project" value="UniProtKB-KW"/>
</dbReference>
<evidence type="ECO:0000256" key="2">
    <source>
        <dbReference type="ARBA" id="ARBA00022448"/>
    </source>
</evidence>
<keyword evidence="3 8" id="KW-0812">Transmembrane</keyword>
<feature type="transmembrane region" description="Helical" evidence="8">
    <location>
        <begin position="186"/>
        <end position="208"/>
    </location>
</feature>
<dbReference type="Pfam" id="PF13520">
    <property type="entry name" value="AA_permease_2"/>
    <property type="match status" value="1"/>
</dbReference>
<reference evidence="9" key="1">
    <citation type="submission" date="2022-11" db="EMBL/GenBank/DDBJ databases">
        <title>Chromosomal genome sequence assembly and mating type (MAT) locus characterization of the leprose asexual lichenized fungus Lepraria neglecta (Nyl.) Erichsen.</title>
        <authorList>
            <person name="Allen J.L."/>
            <person name="Pfeffer B."/>
        </authorList>
    </citation>
    <scope>NUCLEOTIDE SEQUENCE</scope>
    <source>
        <strain evidence="9">Allen 5258</strain>
    </source>
</reference>
<dbReference type="GO" id="GO:0015101">
    <property type="term" value="F:organic cation transmembrane transporter activity"/>
    <property type="evidence" value="ECO:0007669"/>
    <property type="project" value="UniProtKB-ARBA"/>
</dbReference>
<dbReference type="PROSITE" id="PS00218">
    <property type="entry name" value="AMINO_ACID_PERMEASE_1"/>
    <property type="match status" value="1"/>
</dbReference>
<dbReference type="InterPro" id="IPR004756">
    <property type="entry name" value="AA_permease"/>
</dbReference>
<organism evidence="9 10">
    <name type="scientific">Lepraria neglecta</name>
    <dbReference type="NCBI Taxonomy" id="209136"/>
    <lineage>
        <taxon>Eukaryota</taxon>
        <taxon>Fungi</taxon>
        <taxon>Dikarya</taxon>
        <taxon>Ascomycota</taxon>
        <taxon>Pezizomycotina</taxon>
        <taxon>Lecanoromycetes</taxon>
        <taxon>OSLEUM clade</taxon>
        <taxon>Lecanoromycetidae</taxon>
        <taxon>Lecanorales</taxon>
        <taxon>Lecanorineae</taxon>
        <taxon>Stereocaulaceae</taxon>
        <taxon>Lepraria</taxon>
    </lineage>
</organism>
<evidence type="ECO:0000256" key="4">
    <source>
        <dbReference type="ARBA" id="ARBA00022970"/>
    </source>
</evidence>
<keyword evidence="2" id="KW-0813">Transport</keyword>
<dbReference type="FunFam" id="1.20.1740.10:FF:000046">
    <property type="entry name" value="Amino-acid permease, putative"/>
    <property type="match status" value="1"/>
</dbReference>
<feature type="transmembrane region" description="Helical" evidence="8">
    <location>
        <begin position="367"/>
        <end position="387"/>
    </location>
</feature>
<feature type="transmembrane region" description="Helical" evidence="8">
    <location>
        <begin position="228"/>
        <end position="251"/>
    </location>
</feature>
<feature type="transmembrane region" description="Helical" evidence="8">
    <location>
        <begin position="313"/>
        <end position="334"/>
    </location>
</feature>
<evidence type="ECO:0000256" key="7">
    <source>
        <dbReference type="SAM" id="MobiDB-lite"/>
    </source>
</evidence>
<dbReference type="NCBIfam" id="TIGR00907">
    <property type="entry name" value="2A0304"/>
    <property type="match status" value="1"/>
</dbReference>
<evidence type="ECO:0000256" key="3">
    <source>
        <dbReference type="ARBA" id="ARBA00022692"/>
    </source>
</evidence>
<feature type="compositionally biased region" description="Basic and acidic residues" evidence="7">
    <location>
        <begin position="536"/>
        <end position="546"/>
    </location>
</feature>
<sequence>MARQRSIVRHDDDAHLAKLGHKAELKRHFSPLAMLGLAFAILNSWTALSASLSLALPSGGPTSVIWGLITAGICNMCLAASLAEFLSAYPTAGGQYHWVAMISWKKWVPLLSWITGWINVSGWIALVASGGLLGSQLIIGVISFMNPNYAPQRWHQFLIYIGYNLVAFLLNAFANNLLPHITKGAFTWSISGFVIISITLLACASPNYSTGSFVYTEFINTTNWPDGIAWLLGLLQAGLGLTGFDAVAHMVEEIPNPTVEGPRIMLACVAIGVFTGFIFLTCLLLVAGDVTNVIENAAGPLLAIFYNATGSKAGSICLLIFPLVCLLFATITIMTTSSRMTYAFARDGGLPASRFFAKVHSKQEMPLNALILTTALVVIFGCIFLGSSSAFNAIISASVVALGVSYAIPPAINCLRGRKMLPPRPFVLPGPLGWFCNLLGIAYVIVTTVLFLFPPALPVTGSNMNYCIVAFFIVIVISVFQWFVDGRKNYKGPQIELVGEDLADDGYQNRYPDKVDDGLVEAEGDGIGELNGHGIGELDERQEGRS</sequence>
<dbReference type="GO" id="GO:0016020">
    <property type="term" value="C:membrane"/>
    <property type="evidence" value="ECO:0007669"/>
    <property type="project" value="UniProtKB-SubCell"/>
</dbReference>
<dbReference type="PIRSF" id="PIRSF006060">
    <property type="entry name" value="AA_transporter"/>
    <property type="match status" value="1"/>
</dbReference>
<protein>
    <recommendedName>
        <fullName evidence="11">Amino acid permease</fullName>
    </recommendedName>
</protein>
<keyword evidence="4" id="KW-0029">Amino-acid transport</keyword>